<dbReference type="EMBL" id="WBMT01000025">
    <property type="protein sequence ID" value="KAB2341631.1"/>
    <property type="molecule type" value="Genomic_DNA"/>
</dbReference>
<gene>
    <name evidence="2" type="ORF">F8566_41635</name>
</gene>
<comment type="caution">
    <text evidence="2">The sequence shown here is derived from an EMBL/GenBank/DDBJ whole genome shotgun (WGS) entry which is preliminary data.</text>
</comment>
<proteinExistence type="predicted"/>
<dbReference type="RefSeq" id="WP_151568455.1">
    <property type="nucleotide sequence ID" value="NZ_WBMT01000025.1"/>
</dbReference>
<evidence type="ECO:0000313" key="2">
    <source>
        <dbReference type="EMBL" id="KAB2341631.1"/>
    </source>
</evidence>
<evidence type="ECO:0008006" key="4">
    <source>
        <dbReference type="Google" id="ProtNLM"/>
    </source>
</evidence>
<reference evidence="2 3" key="1">
    <citation type="submission" date="2019-09" db="EMBL/GenBank/DDBJ databases">
        <title>Actinomadura physcomitrii sp. nov., a novel actinomycete isolated from moss [Physcomitrium sphaericum (Ludw) Fuernr].</title>
        <authorList>
            <person name="Zhuang X."/>
            <person name="Liu C."/>
        </authorList>
    </citation>
    <scope>NUCLEOTIDE SEQUENCE [LARGE SCALE GENOMIC DNA]</scope>
    <source>
        <strain evidence="2 3">HMC1</strain>
    </source>
</reference>
<sequence length="81" mass="9021">MTLDPDELRALRALEHHVEQEDPVLAALLAQGRSYRKRPGLHPPYWPASSTVDVRTWIMAFTVIGFLFAFAMVGLTLSQGG</sequence>
<evidence type="ECO:0000256" key="1">
    <source>
        <dbReference type="SAM" id="Phobius"/>
    </source>
</evidence>
<name>A0A6H9YCA3_9ACTN</name>
<keyword evidence="1" id="KW-0812">Transmembrane</keyword>
<organism evidence="2 3">
    <name type="scientific">Actinomadura rudentiformis</name>
    <dbReference type="NCBI Taxonomy" id="359158"/>
    <lineage>
        <taxon>Bacteria</taxon>
        <taxon>Bacillati</taxon>
        <taxon>Actinomycetota</taxon>
        <taxon>Actinomycetes</taxon>
        <taxon>Streptosporangiales</taxon>
        <taxon>Thermomonosporaceae</taxon>
        <taxon>Actinomadura</taxon>
    </lineage>
</organism>
<keyword evidence="3" id="KW-1185">Reference proteome</keyword>
<accession>A0A6H9YCA3</accession>
<feature type="transmembrane region" description="Helical" evidence="1">
    <location>
        <begin position="57"/>
        <end position="77"/>
    </location>
</feature>
<dbReference type="AlphaFoldDB" id="A0A6H9YCA3"/>
<evidence type="ECO:0000313" key="3">
    <source>
        <dbReference type="Proteomes" id="UP000468735"/>
    </source>
</evidence>
<protein>
    <recommendedName>
        <fullName evidence="4">DUF3040 domain-containing protein</fullName>
    </recommendedName>
</protein>
<keyword evidence="1" id="KW-0472">Membrane</keyword>
<dbReference type="Proteomes" id="UP000468735">
    <property type="component" value="Unassembled WGS sequence"/>
</dbReference>
<keyword evidence="1" id="KW-1133">Transmembrane helix</keyword>